<protein>
    <submittedName>
        <fullName evidence="1">Uncharacterized protein</fullName>
    </submittedName>
</protein>
<name>A0ABN8X4R9_9GAMM</name>
<evidence type="ECO:0000313" key="1">
    <source>
        <dbReference type="EMBL" id="CAI8868204.1"/>
    </source>
</evidence>
<dbReference type="EMBL" id="OX458333">
    <property type="protein sequence ID" value="CAI8868204.1"/>
    <property type="molecule type" value="Genomic_DNA"/>
</dbReference>
<reference evidence="1 2" key="1">
    <citation type="submission" date="2023-03" db="EMBL/GenBank/DDBJ databases">
        <authorList>
            <person name="Pearce D."/>
        </authorList>
    </citation>
    <scope>NUCLEOTIDE SEQUENCE [LARGE SCALE GENOMIC DNA]</scope>
    <source>
        <strain evidence="1">Msz</strain>
    </source>
</reference>
<dbReference type="Proteomes" id="UP001162030">
    <property type="component" value="Chromosome"/>
</dbReference>
<proteinExistence type="predicted"/>
<accession>A0ABN8X4R9</accession>
<organism evidence="1 2">
    <name type="scientific">Methylocaldum szegediense</name>
    <dbReference type="NCBI Taxonomy" id="73780"/>
    <lineage>
        <taxon>Bacteria</taxon>
        <taxon>Pseudomonadati</taxon>
        <taxon>Pseudomonadota</taxon>
        <taxon>Gammaproteobacteria</taxon>
        <taxon>Methylococcales</taxon>
        <taxon>Methylococcaceae</taxon>
        <taxon>Methylocaldum</taxon>
    </lineage>
</organism>
<keyword evidence="2" id="KW-1185">Reference proteome</keyword>
<evidence type="ECO:0000313" key="2">
    <source>
        <dbReference type="Proteomes" id="UP001162030"/>
    </source>
</evidence>
<sequence length="109" mass="12703">MEEALNSYGSAIRWGAFQKAWSFQADKLKPAPDFKALRTIKVTGYESVFRSVQDEGNTVLQTVEIRYIDNDRLVEKSLTDEQKWHFDVEKKQWLLDSPFPKFESRDQGA</sequence>
<gene>
    <name evidence="1" type="ORF">MSZNOR_2829</name>
</gene>